<dbReference type="PANTHER" id="PTHR21448:SF0">
    <property type="entry name" value="PROTEIN PHOSPHATASE 1 REGULATORY SUBUNIT 21"/>
    <property type="match status" value="1"/>
</dbReference>
<feature type="coiled-coil region" evidence="1">
    <location>
        <begin position="87"/>
        <end position="121"/>
    </location>
</feature>
<evidence type="ECO:0000313" key="5">
    <source>
        <dbReference type="Proteomes" id="UP001142055"/>
    </source>
</evidence>
<dbReference type="EMBL" id="JAPWDV010000003">
    <property type="protein sequence ID" value="KAJ6218376.1"/>
    <property type="molecule type" value="Genomic_DNA"/>
</dbReference>
<gene>
    <name evidence="4" type="ORF">RDWZM_009533</name>
</gene>
<protein>
    <recommendedName>
        <fullName evidence="3">Protein phosphatase 1 regulatory subunit 21 N-terminal domain-containing protein</fullName>
    </recommendedName>
</protein>
<dbReference type="AlphaFoldDB" id="A0A9Q0RL59"/>
<feature type="region of interest" description="Disordered" evidence="2">
    <location>
        <begin position="369"/>
        <end position="393"/>
    </location>
</feature>
<feature type="domain" description="Protein phosphatase 1 regulatory subunit 21 N-terminal" evidence="3">
    <location>
        <begin position="62"/>
        <end position="164"/>
    </location>
</feature>
<dbReference type="SMART" id="SM01254">
    <property type="entry name" value="KLRAQ"/>
    <property type="match status" value="1"/>
</dbReference>
<feature type="compositionally biased region" description="Polar residues" evidence="2">
    <location>
        <begin position="18"/>
        <end position="51"/>
    </location>
</feature>
<keyword evidence="1" id="KW-0175">Coiled coil</keyword>
<dbReference type="InterPro" id="IPR019343">
    <property type="entry name" value="PPP1R21_N"/>
</dbReference>
<reference evidence="4" key="1">
    <citation type="submission" date="2022-12" db="EMBL/GenBank/DDBJ databases">
        <title>Genome assemblies of Blomia tropicalis.</title>
        <authorList>
            <person name="Cui Y."/>
        </authorList>
    </citation>
    <scope>NUCLEOTIDE SEQUENCE</scope>
    <source>
        <tissue evidence="4">Adult mites</tissue>
    </source>
</reference>
<dbReference type="PANTHER" id="PTHR21448">
    <property type="entry name" value="SMOOTH MUSCLE MYOSIN HEAVY CHAIN-RELATED"/>
    <property type="match status" value="1"/>
</dbReference>
<evidence type="ECO:0000256" key="2">
    <source>
        <dbReference type="SAM" id="MobiDB-lite"/>
    </source>
</evidence>
<proteinExistence type="predicted"/>
<feature type="compositionally biased region" description="Low complexity" evidence="2">
    <location>
        <begin position="134"/>
        <end position="155"/>
    </location>
</feature>
<feature type="compositionally biased region" description="Low complexity" evidence="2">
    <location>
        <begin position="319"/>
        <end position="346"/>
    </location>
</feature>
<dbReference type="GO" id="GO:0005769">
    <property type="term" value="C:early endosome"/>
    <property type="evidence" value="ECO:0007669"/>
    <property type="project" value="TreeGrafter"/>
</dbReference>
<dbReference type="OMA" id="AKFKHTI"/>
<evidence type="ECO:0000313" key="4">
    <source>
        <dbReference type="EMBL" id="KAJ6218376.1"/>
    </source>
</evidence>
<feature type="compositionally biased region" description="Polar residues" evidence="2">
    <location>
        <begin position="289"/>
        <end position="312"/>
    </location>
</feature>
<feature type="coiled-coil region" evidence="1">
    <location>
        <begin position="165"/>
        <end position="277"/>
    </location>
</feature>
<name>A0A9Q0RL59_BLOTA</name>
<comment type="caution">
    <text evidence="4">The sequence shown here is derived from an EMBL/GenBank/DDBJ whole genome shotgun (WGS) entry which is preliminary data.</text>
</comment>
<organism evidence="4 5">
    <name type="scientific">Blomia tropicalis</name>
    <name type="common">Mite</name>
    <dbReference type="NCBI Taxonomy" id="40697"/>
    <lineage>
        <taxon>Eukaryota</taxon>
        <taxon>Metazoa</taxon>
        <taxon>Ecdysozoa</taxon>
        <taxon>Arthropoda</taxon>
        <taxon>Chelicerata</taxon>
        <taxon>Arachnida</taxon>
        <taxon>Acari</taxon>
        <taxon>Acariformes</taxon>
        <taxon>Sarcoptiformes</taxon>
        <taxon>Astigmata</taxon>
        <taxon>Glycyphagoidea</taxon>
        <taxon>Echimyopodidae</taxon>
        <taxon>Blomia</taxon>
    </lineage>
</organism>
<dbReference type="GO" id="GO:0016020">
    <property type="term" value="C:membrane"/>
    <property type="evidence" value="ECO:0007669"/>
    <property type="project" value="TreeGrafter"/>
</dbReference>
<evidence type="ECO:0000259" key="3">
    <source>
        <dbReference type="SMART" id="SM01254"/>
    </source>
</evidence>
<feature type="coiled-coil region" evidence="1">
    <location>
        <begin position="898"/>
        <end position="985"/>
    </location>
</feature>
<feature type="region of interest" description="Disordered" evidence="2">
    <location>
        <begin position="127"/>
        <end position="155"/>
    </location>
</feature>
<dbReference type="Pfam" id="PF10205">
    <property type="entry name" value="KLRAQ"/>
    <property type="match status" value="1"/>
</dbReference>
<dbReference type="InterPro" id="IPR049372">
    <property type="entry name" value="PPP1R21_C"/>
</dbReference>
<feature type="compositionally biased region" description="Polar residues" evidence="2">
    <location>
        <begin position="1"/>
        <end position="11"/>
    </location>
</feature>
<dbReference type="Pfam" id="PF21636">
    <property type="entry name" value="PPP1R21_C"/>
    <property type="match status" value="1"/>
</dbReference>
<dbReference type="InterPro" id="IPR040024">
    <property type="entry name" value="PPP1R21"/>
</dbReference>
<feature type="region of interest" description="Disordered" evidence="2">
    <location>
        <begin position="1"/>
        <end position="51"/>
    </location>
</feature>
<feature type="coiled-coil region" evidence="1">
    <location>
        <begin position="717"/>
        <end position="765"/>
    </location>
</feature>
<feature type="region of interest" description="Disordered" evidence="2">
    <location>
        <begin position="285"/>
        <end position="346"/>
    </location>
</feature>
<dbReference type="Proteomes" id="UP001142055">
    <property type="component" value="Chromosome 3"/>
</dbReference>
<keyword evidence="5" id="KW-1185">Reference proteome</keyword>
<sequence>MDQSSSSNSPTEFGRSSIAHSQRILKTNVNSSPPGDNTSQLSQPNSDISSLSNAEIAPEKYQRLATEFAKSSIYCGKESCNRRTKQKWELQESLKQRDQTVRRLEQESESLNFRNKQLTKRISVLQTDLDSDNSGNINSSKQRSSSNLSNVSSPNQNTQIDIGLFDEINHELKNKVEENERLREVITTIEDKRADELKCLQLKQKENDAETEKRLEMLNSEIRLMSNEMSKLSAQKSELEANVKQLEHKLSDTNEIIDALKNENSQLSNRIVISEKQLMAAKQHARLVQHQSQQHLKIPVNQSDRPSSNPPASDSPIPRSGSFSGIVRSSGSFSSRPLPRSGSLSINSNQSENLANLLVSAQQSPSIAKDISSQQAANYNQTQQSSPNHSSKSYQDIALKQRIIGEFAIKISEIICALSTLHSNASKKMSILFALFNNNVNHFYFFDITNVTLIPSDKNSETISSTTNILANNDSPPTRSIYIMTILRKICDCLKSGYDTHLVHLEEATHQFLTAKIRFYQQQAGDSDPTNQSVELSLIQGEILKLSNEIIEKFSDYINYLNKLNPFISLCLNFWCKNLRQYDPANTSLVKLIQLDPGFKAKLADQNKREHLCQKQEQLVHSVTDCIRIIGQGFHYIKLLLSDQMRQIFSSKVALEHDLCITVESDLLSVDDCILSSMVFFHKTITELRLMLEMHYFLFVDNTSNGSTRPRSISPMLTQYRRQLLKLKQEKEHWTIELELSQLKLDQEQRKVSELEYRVQSLLNNQPNQATTSSKQPTISLALNQSLNRVNSNSNSLTSSSGKSLDGINAAELGSISSTASLQSPSLDCFGTVNYPAITNDENDPFNQKVSNMVNGINGVSILNQMNDTDSSQTPTVDYLQQKIVKLMNTLQMTDARAATFQQEYAAIKMRYAQLSKEKSDIEQRLAEQVDTMNMIQEEYRTSVENYEDQLRIMSEHMAQMNERLAAQTEQIDILNYNKQQKQQQTSGMASSAASSVAKNV</sequence>
<evidence type="ECO:0000256" key="1">
    <source>
        <dbReference type="SAM" id="Coils"/>
    </source>
</evidence>
<accession>A0A9Q0RL59</accession>